<organism evidence="2 3">
    <name type="scientific">Cellulomonas marina</name>
    <dbReference type="NCBI Taxonomy" id="988821"/>
    <lineage>
        <taxon>Bacteria</taxon>
        <taxon>Bacillati</taxon>
        <taxon>Actinomycetota</taxon>
        <taxon>Actinomycetes</taxon>
        <taxon>Micrococcales</taxon>
        <taxon>Cellulomonadaceae</taxon>
        <taxon>Cellulomonas</taxon>
    </lineage>
</organism>
<accession>A0A1I0Z2X0</accession>
<dbReference type="InterPro" id="IPR012340">
    <property type="entry name" value="NA-bd_OB-fold"/>
</dbReference>
<dbReference type="OrthoDB" id="5800376at2"/>
<dbReference type="RefSeq" id="WP_090033161.1">
    <property type="nucleotide sequence ID" value="NZ_BONM01000004.1"/>
</dbReference>
<dbReference type="Pfam" id="PF00773">
    <property type="entry name" value="RNB"/>
    <property type="match status" value="1"/>
</dbReference>
<dbReference type="AlphaFoldDB" id="A0A1I0Z2X0"/>
<feature type="domain" description="RNB" evidence="1">
    <location>
        <begin position="64"/>
        <end position="388"/>
    </location>
</feature>
<dbReference type="PANTHER" id="PTHR23355:SF42">
    <property type="entry name" value="RIBONUCLEASE II, CHLOROPLASTIC_MITOCHONDRIAL"/>
    <property type="match status" value="1"/>
</dbReference>
<gene>
    <name evidence="2" type="ORF">SAMN05421867_109132</name>
</gene>
<dbReference type="InterPro" id="IPR040596">
    <property type="entry name" value="RNase_II_C_S1"/>
</dbReference>
<dbReference type="GO" id="GO:0003723">
    <property type="term" value="F:RNA binding"/>
    <property type="evidence" value="ECO:0007669"/>
    <property type="project" value="InterPro"/>
</dbReference>
<dbReference type="PANTHER" id="PTHR23355">
    <property type="entry name" value="RIBONUCLEASE"/>
    <property type="match status" value="1"/>
</dbReference>
<dbReference type="GO" id="GO:0000932">
    <property type="term" value="C:P-body"/>
    <property type="evidence" value="ECO:0007669"/>
    <property type="project" value="TreeGrafter"/>
</dbReference>
<dbReference type="GO" id="GO:0000175">
    <property type="term" value="F:3'-5'-RNA exonuclease activity"/>
    <property type="evidence" value="ECO:0007669"/>
    <property type="project" value="TreeGrafter"/>
</dbReference>
<sequence length="512" mass="53540">MPTSRVRLATAAGHELLAALGALRAEVGLPEPTGTAGFSAEALAQAEGAARDRLRPVPGRRARRRDRTDLPLVTIDPVGSRDLDQAVHVEPRAHGWRVHYAIADLPAFVRPGSALDEETRARGLTAYGPDGRVPLHPRVLSEGAASLLPGEDRPAVLWSIDLDVDGGLTEALVEPVLVRSRARLSYDEAQAALDAGTADDLLLALRRVGMLRQEQERARGGVSLDVPEQEVVVGDDGAWHLRFRAPLPVEGWNAQISLLTGTAAADLMLDAGVGVLRTLPPADGRDVARLRRTAAALGVPWPARAPYGEALRAVDAAQPAHLAFLHAATSLFRGAAYAAFGGDDGAAAPTGDDARHAAIAAPYAHVTAPLRRLVDRYGTEACLAACAGARPPDWVRAALPGLPALMTAAGRRASAYDRGVLDLVEAAVLAPQVGRTFRGVVVDVDDDGRRGQAVLPAPAVRAPVVADGDGDALDLGATLDLVLAEADLRARRVRLTAAGTPAQAGRLRSPGS</sequence>
<keyword evidence="3" id="KW-1185">Reference proteome</keyword>
<dbReference type="Proteomes" id="UP000199012">
    <property type="component" value="Unassembled WGS sequence"/>
</dbReference>
<dbReference type="SMART" id="SM00955">
    <property type="entry name" value="RNB"/>
    <property type="match status" value="1"/>
</dbReference>
<evidence type="ECO:0000313" key="2">
    <source>
        <dbReference type="EMBL" id="SFB19677.1"/>
    </source>
</evidence>
<evidence type="ECO:0000313" key="3">
    <source>
        <dbReference type="Proteomes" id="UP000199012"/>
    </source>
</evidence>
<dbReference type="SUPFAM" id="SSF50249">
    <property type="entry name" value="Nucleic acid-binding proteins"/>
    <property type="match status" value="1"/>
</dbReference>
<dbReference type="InterPro" id="IPR050180">
    <property type="entry name" value="RNR_Ribonuclease"/>
</dbReference>
<protein>
    <submittedName>
        <fullName evidence="2">RNB domain-containing protein</fullName>
    </submittedName>
</protein>
<name>A0A1I0Z2X0_9CELL</name>
<evidence type="ECO:0000259" key="1">
    <source>
        <dbReference type="SMART" id="SM00955"/>
    </source>
</evidence>
<dbReference type="STRING" id="988821.SAMN05421867_109132"/>
<dbReference type="EMBL" id="FOKA01000009">
    <property type="protein sequence ID" value="SFB19677.1"/>
    <property type="molecule type" value="Genomic_DNA"/>
</dbReference>
<reference evidence="2 3" key="1">
    <citation type="submission" date="2016-10" db="EMBL/GenBank/DDBJ databases">
        <authorList>
            <person name="de Groot N.N."/>
        </authorList>
    </citation>
    <scope>NUCLEOTIDE SEQUENCE [LARGE SCALE GENOMIC DNA]</scope>
    <source>
        <strain evidence="2 3">CGMCC 4.6945</strain>
    </source>
</reference>
<dbReference type="Pfam" id="PF18614">
    <property type="entry name" value="RNase_II_C_S1"/>
    <property type="match status" value="1"/>
</dbReference>
<dbReference type="GO" id="GO:0006402">
    <property type="term" value="P:mRNA catabolic process"/>
    <property type="evidence" value="ECO:0007669"/>
    <property type="project" value="TreeGrafter"/>
</dbReference>
<proteinExistence type="predicted"/>
<dbReference type="InterPro" id="IPR001900">
    <property type="entry name" value="RNase_II/R"/>
</dbReference>